<dbReference type="EMBL" id="CP044543">
    <property type="protein sequence ID" value="QFI76675.1"/>
    <property type="molecule type" value="Genomic_DNA"/>
</dbReference>
<evidence type="ECO:0000313" key="1">
    <source>
        <dbReference type="EMBL" id="QFI76675.1"/>
    </source>
</evidence>
<sequence length="182" mass="18866">MDLCELQFASRPFEKELPSMRGLNSLIAVAGMAFACSAQAAPQSFYGKTLSVSWNEARSQRVQGEGAFKSVSIPLSFTVYVSSKGQLFKRLTSTTASGRASGSKDRVGDAGSGADGAGAVTFQGNTLISTGNNHGLGRRIRITFDGGSSCSAEVLTGKMLEFESVSAGPASCSVQDGNAFAN</sequence>
<reference evidence="2" key="1">
    <citation type="submission" date="2019-10" db="EMBL/GenBank/DDBJ databases">
        <title>Complete Genome Sequence of Bradyrhizobium betae type strain PL7HG1T.</title>
        <authorList>
            <person name="Bromfield E.S.P."/>
            <person name="Cloutier S."/>
        </authorList>
    </citation>
    <scope>NUCLEOTIDE SEQUENCE [LARGE SCALE GENOMIC DNA]</scope>
    <source>
        <strain evidence="2">PL7HG1</strain>
    </source>
</reference>
<gene>
    <name evidence="1" type="ORF">F8237_32320</name>
</gene>
<dbReference type="RefSeq" id="WP_151650125.1">
    <property type="nucleotide sequence ID" value="NZ_CP044543.1"/>
</dbReference>
<dbReference type="KEGG" id="bbet:F8237_32320"/>
<protein>
    <submittedName>
        <fullName evidence="1">Uncharacterized protein</fullName>
    </submittedName>
</protein>
<name>A0A5P6PEF8_9BRAD</name>
<dbReference type="Proteomes" id="UP000325641">
    <property type="component" value="Chromosome"/>
</dbReference>
<dbReference type="OrthoDB" id="8233151at2"/>
<proteinExistence type="predicted"/>
<accession>A0A5P6PEF8</accession>
<dbReference type="AlphaFoldDB" id="A0A5P6PEF8"/>
<evidence type="ECO:0000313" key="2">
    <source>
        <dbReference type="Proteomes" id="UP000325641"/>
    </source>
</evidence>
<organism evidence="1 2">
    <name type="scientific">Bradyrhizobium betae</name>
    <dbReference type="NCBI Taxonomy" id="244734"/>
    <lineage>
        <taxon>Bacteria</taxon>
        <taxon>Pseudomonadati</taxon>
        <taxon>Pseudomonadota</taxon>
        <taxon>Alphaproteobacteria</taxon>
        <taxon>Hyphomicrobiales</taxon>
        <taxon>Nitrobacteraceae</taxon>
        <taxon>Bradyrhizobium</taxon>
    </lineage>
</organism>